<evidence type="ECO:0000313" key="4">
    <source>
        <dbReference type="Proteomes" id="UP000036168"/>
    </source>
</evidence>
<evidence type="ECO:0000313" key="5">
    <source>
        <dbReference type="Proteomes" id="UP000288675"/>
    </source>
</evidence>
<reference evidence="2 6" key="4">
    <citation type="submission" date="2023-03" db="EMBL/GenBank/DDBJ databases">
        <title>Agriculturally important microbes genome sequencing.</title>
        <authorList>
            <person name="Dunlap C."/>
        </authorList>
    </citation>
    <scope>NUCLEOTIDE SEQUENCE [LARGE SCALE GENOMIC DNA]</scope>
    <source>
        <strain evidence="2 6">CBP-3203</strain>
    </source>
</reference>
<reference evidence="3 5" key="3">
    <citation type="submission" date="2019-01" db="EMBL/GenBank/DDBJ databases">
        <title>Genome sequence of Bacillus glycinifermentans SRCM103574.</title>
        <authorList>
            <person name="Kong H.-J."/>
            <person name="Jeong S.-Y."/>
            <person name="Jeong D.-Y."/>
        </authorList>
    </citation>
    <scope>NUCLEOTIDE SEQUENCE [LARGE SCALE GENOMIC DNA]</scope>
    <source>
        <strain evidence="3 5">SRCM103574</strain>
    </source>
</reference>
<sequence>MPKYWSYDINDEVEVNSNAKYGMPSYVGLKGIIIDRINSWQYDYDVLHFTNGEVGRYKESELNLIHKASDTY</sequence>
<organism evidence="1 4">
    <name type="scientific">Bacillus glycinifermentans</name>
    <dbReference type="NCBI Taxonomy" id="1664069"/>
    <lineage>
        <taxon>Bacteria</taxon>
        <taxon>Bacillati</taxon>
        <taxon>Bacillota</taxon>
        <taxon>Bacilli</taxon>
        <taxon>Bacillales</taxon>
        <taxon>Bacillaceae</taxon>
        <taxon>Bacillus</taxon>
    </lineage>
</organism>
<reference evidence="1" key="2">
    <citation type="submission" date="2015-10" db="EMBL/GenBank/DDBJ databases">
        <authorList>
            <person name="Dunlap C."/>
        </authorList>
    </citation>
    <scope>NUCLEOTIDE SEQUENCE</scope>
    <source>
        <strain evidence="1">GO-13</strain>
    </source>
</reference>
<dbReference type="Pfam" id="PF09629">
    <property type="entry name" value="YorP"/>
    <property type="match status" value="1"/>
</dbReference>
<evidence type="ECO:0000313" key="1">
    <source>
        <dbReference type="EMBL" id="KRT95490.1"/>
    </source>
</evidence>
<evidence type="ECO:0000313" key="6">
    <source>
        <dbReference type="Proteomes" id="UP001341297"/>
    </source>
</evidence>
<accession>A0A0T6BV56</accession>
<dbReference type="Gene3D" id="2.30.30.40">
    <property type="entry name" value="SH3 Domains"/>
    <property type="match status" value="1"/>
</dbReference>
<dbReference type="GeneID" id="82853103"/>
<name>A0A0T6BV56_9BACI</name>
<dbReference type="EMBL" id="LECW02000002">
    <property type="protein sequence ID" value="KRT95490.1"/>
    <property type="molecule type" value="Genomic_DNA"/>
</dbReference>
<dbReference type="Proteomes" id="UP000036168">
    <property type="component" value="Unassembled WGS sequence"/>
</dbReference>
<reference evidence="1 4" key="1">
    <citation type="journal article" date="2015" name="Int. J. Syst. Evol. Microbiol.">
        <title>Bacillus glycinifermentans sp. nov., isolated from fermented soybean paste.</title>
        <authorList>
            <person name="Kim S.J."/>
            <person name="Dunlap C.A."/>
            <person name="Kwon S.W."/>
            <person name="Rooney A.P."/>
        </authorList>
    </citation>
    <scope>NUCLEOTIDE SEQUENCE [LARGE SCALE GENOMIC DNA]</scope>
    <source>
        <strain evidence="1 4">GO-13</strain>
    </source>
</reference>
<dbReference type="EMBL" id="JARRTL010000029">
    <property type="protein sequence ID" value="MEC0487322.1"/>
    <property type="molecule type" value="Genomic_DNA"/>
</dbReference>
<protein>
    <submittedName>
        <fullName evidence="2">YorP family protein</fullName>
    </submittedName>
</protein>
<dbReference type="InterPro" id="IPR038027">
    <property type="entry name" value="YorP_sf"/>
</dbReference>
<dbReference type="InterPro" id="IPR018591">
    <property type="entry name" value="YorP"/>
</dbReference>
<dbReference type="AlphaFoldDB" id="A0A0T6BV56"/>
<dbReference type="EMBL" id="CP035232">
    <property type="protein sequence ID" value="QAT65305.1"/>
    <property type="molecule type" value="Genomic_DNA"/>
</dbReference>
<keyword evidence="6" id="KW-1185">Reference proteome</keyword>
<dbReference type="OrthoDB" id="2889449at2"/>
<evidence type="ECO:0000313" key="3">
    <source>
        <dbReference type="EMBL" id="QAT65305.1"/>
    </source>
</evidence>
<dbReference type="SUPFAM" id="SSF159038">
    <property type="entry name" value="YorP-like"/>
    <property type="match status" value="1"/>
</dbReference>
<dbReference type="Proteomes" id="UP001341297">
    <property type="component" value="Unassembled WGS sequence"/>
</dbReference>
<proteinExistence type="predicted"/>
<dbReference type="RefSeq" id="WP_006640523.1">
    <property type="nucleotide sequence ID" value="NZ_CP023481.1"/>
</dbReference>
<dbReference type="KEGG" id="bgy:BGLY_2047"/>
<dbReference type="Proteomes" id="UP000288675">
    <property type="component" value="Chromosome"/>
</dbReference>
<gene>
    <name evidence="1" type="ORF">AB447_209310</name>
    <name evidence="3" type="ORF">EQZ20_10465</name>
    <name evidence="2" type="ORF">P8828_21450</name>
</gene>
<evidence type="ECO:0000313" key="2">
    <source>
        <dbReference type="EMBL" id="MEC0487322.1"/>
    </source>
</evidence>
<dbReference type="STRING" id="1664069.BGLY_2047"/>